<name>A0A9D1NF60_9FIRM</name>
<evidence type="ECO:0000256" key="1">
    <source>
        <dbReference type="SAM" id="Phobius"/>
    </source>
</evidence>
<gene>
    <name evidence="2" type="ORF">IAA62_02135</name>
</gene>
<accession>A0A9D1NF60</accession>
<dbReference type="AlphaFoldDB" id="A0A9D1NF60"/>
<dbReference type="EMBL" id="DVOJ01000007">
    <property type="protein sequence ID" value="HIV01338.1"/>
    <property type="molecule type" value="Genomic_DNA"/>
</dbReference>
<reference evidence="2" key="2">
    <citation type="journal article" date="2021" name="PeerJ">
        <title>Extensive microbial diversity within the chicken gut microbiome revealed by metagenomics and culture.</title>
        <authorList>
            <person name="Gilroy R."/>
            <person name="Ravi A."/>
            <person name="Getino M."/>
            <person name="Pursley I."/>
            <person name="Horton D.L."/>
            <person name="Alikhan N.F."/>
            <person name="Baker D."/>
            <person name="Gharbi K."/>
            <person name="Hall N."/>
            <person name="Watson M."/>
            <person name="Adriaenssens E.M."/>
            <person name="Foster-Nyarko E."/>
            <person name="Jarju S."/>
            <person name="Secka A."/>
            <person name="Antonio M."/>
            <person name="Oren A."/>
            <person name="Chaudhuri R.R."/>
            <person name="La Ragione R."/>
            <person name="Hildebrand F."/>
            <person name="Pallen M.J."/>
        </authorList>
    </citation>
    <scope>NUCLEOTIDE SEQUENCE</scope>
    <source>
        <strain evidence="2">CHK186-9395</strain>
    </source>
</reference>
<sequence length="126" mass="14372">MAKKIIFITMLSLLALGFACLILQLASPVFVYVSLFCLALFSGLFGVYQIFRFIELNAQIKADYPSYLAELYIKGVATKFQVENVDKMLYKEHKKKYLTLKLVNFGLIMLGFSLMITLLCVFFAKV</sequence>
<comment type="caution">
    <text evidence="2">The sequence shown here is derived from an EMBL/GenBank/DDBJ whole genome shotgun (WGS) entry which is preliminary data.</text>
</comment>
<feature type="transmembrane region" description="Helical" evidence="1">
    <location>
        <begin position="102"/>
        <end position="124"/>
    </location>
</feature>
<proteinExistence type="predicted"/>
<evidence type="ECO:0000313" key="3">
    <source>
        <dbReference type="Proteomes" id="UP000886861"/>
    </source>
</evidence>
<protein>
    <recommendedName>
        <fullName evidence="4">DUF3899 domain-containing protein</fullName>
    </recommendedName>
</protein>
<dbReference type="PROSITE" id="PS51257">
    <property type="entry name" value="PROKAR_LIPOPROTEIN"/>
    <property type="match status" value="1"/>
</dbReference>
<keyword evidence="1" id="KW-1133">Transmembrane helix</keyword>
<keyword evidence="1" id="KW-0812">Transmembrane</keyword>
<evidence type="ECO:0000313" key="2">
    <source>
        <dbReference type="EMBL" id="HIV01338.1"/>
    </source>
</evidence>
<keyword evidence="1" id="KW-0472">Membrane</keyword>
<evidence type="ECO:0008006" key="4">
    <source>
        <dbReference type="Google" id="ProtNLM"/>
    </source>
</evidence>
<feature type="transmembrane region" description="Helical" evidence="1">
    <location>
        <begin position="29"/>
        <end position="51"/>
    </location>
</feature>
<dbReference type="Proteomes" id="UP000886861">
    <property type="component" value="Unassembled WGS sequence"/>
</dbReference>
<organism evidence="2 3">
    <name type="scientific">Candidatus Caccopulliclostridium gallistercoris</name>
    <dbReference type="NCBI Taxonomy" id="2840719"/>
    <lineage>
        <taxon>Bacteria</taxon>
        <taxon>Bacillati</taxon>
        <taxon>Bacillota</taxon>
        <taxon>Clostridia</taxon>
        <taxon>Candidatus Caccopulliclostridium</taxon>
    </lineage>
</organism>
<reference evidence="2" key="1">
    <citation type="submission" date="2020-10" db="EMBL/GenBank/DDBJ databases">
        <authorList>
            <person name="Gilroy R."/>
        </authorList>
    </citation>
    <scope>NUCLEOTIDE SEQUENCE</scope>
    <source>
        <strain evidence="2">CHK186-9395</strain>
    </source>
</reference>